<accession>A0A518KAN7</accession>
<feature type="compositionally biased region" description="Basic and acidic residues" evidence="1">
    <location>
        <begin position="889"/>
        <end position="900"/>
    </location>
</feature>
<name>A0A518KAN7_9BACT</name>
<dbReference type="EMBL" id="CP036349">
    <property type="protein sequence ID" value="QDV74847.1"/>
    <property type="molecule type" value="Genomic_DNA"/>
</dbReference>
<reference evidence="3 4" key="1">
    <citation type="submission" date="2019-02" db="EMBL/GenBank/DDBJ databases">
        <title>Deep-cultivation of Planctomycetes and their phenomic and genomic characterization uncovers novel biology.</title>
        <authorList>
            <person name="Wiegand S."/>
            <person name="Jogler M."/>
            <person name="Boedeker C."/>
            <person name="Pinto D."/>
            <person name="Vollmers J."/>
            <person name="Rivas-Marin E."/>
            <person name="Kohn T."/>
            <person name="Peeters S.H."/>
            <person name="Heuer A."/>
            <person name="Rast P."/>
            <person name="Oberbeckmann S."/>
            <person name="Bunk B."/>
            <person name="Jeske O."/>
            <person name="Meyerdierks A."/>
            <person name="Storesund J.E."/>
            <person name="Kallscheuer N."/>
            <person name="Luecker S."/>
            <person name="Lage O.M."/>
            <person name="Pohl T."/>
            <person name="Merkel B.J."/>
            <person name="Hornburger P."/>
            <person name="Mueller R.-W."/>
            <person name="Bruemmer F."/>
            <person name="Labrenz M."/>
            <person name="Spormann A.M."/>
            <person name="Op den Camp H."/>
            <person name="Overmann J."/>
            <person name="Amann R."/>
            <person name="Jetten M.S.M."/>
            <person name="Mascher T."/>
            <person name="Medema M.H."/>
            <person name="Devos D.P."/>
            <person name="Kaster A.-K."/>
            <person name="Ovreas L."/>
            <person name="Rohde M."/>
            <person name="Galperin M.Y."/>
            <person name="Jogler C."/>
        </authorList>
    </citation>
    <scope>NUCLEOTIDE SEQUENCE [LARGE SCALE GENOMIC DNA]</scope>
    <source>
        <strain evidence="3 4">Spa11</strain>
    </source>
</reference>
<protein>
    <submittedName>
        <fullName evidence="3">Uncharacterized protein</fullName>
    </submittedName>
</protein>
<evidence type="ECO:0000313" key="4">
    <source>
        <dbReference type="Proteomes" id="UP000316426"/>
    </source>
</evidence>
<dbReference type="Proteomes" id="UP000316426">
    <property type="component" value="Chromosome"/>
</dbReference>
<keyword evidence="2" id="KW-0812">Transmembrane</keyword>
<feature type="region of interest" description="Disordered" evidence="1">
    <location>
        <begin position="675"/>
        <end position="697"/>
    </location>
</feature>
<dbReference type="AlphaFoldDB" id="A0A518KAN7"/>
<evidence type="ECO:0000313" key="3">
    <source>
        <dbReference type="EMBL" id="QDV74847.1"/>
    </source>
</evidence>
<keyword evidence="4" id="KW-1185">Reference proteome</keyword>
<feature type="region of interest" description="Disordered" evidence="1">
    <location>
        <begin position="797"/>
        <end position="825"/>
    </location>
</feature>
<feature type="region of interest" description="Disordered" evidence="1">
    <location>
        <begin position="833"/>
        <end position="852"/>
    </location>
</feature>
<feature type="compositionally biased region" description="Low complexity" evidence="1">
    <location>
        <begin position="924"/>
        <end position="957"/>
    </location>
</feature>
<feature type="transmembrane region" description="Helical" evidence="2">
    <location>
        <begin position="82"/>
        <end position="102"/>
    </location>
</feature>
<feature type="compositionally biased region" description="Basic and acidic residues" evidence="1">
    <location>
        <begin position="1170"/>
        <end position="1190"/>
    </location>
</feature>
<sequence length="1198" mass="129413">MDPPQTPCNALILNGEPATLVVGGYKQPPNVSQPLLERLDATANRLRSVARWATVGWVTAAAIGLTALLVLVDWLGRFNDPGLRWLFSLTLIGATIGVAGWAKRRLTPPDATRLGVAQRLQQVRPELGSRLASAVEFAASDAGDPTAGSEQLRRAVVVEASNAADSLPFDAVVDRTPLWRATRWLAGAAAAMAIVALVSGTALGTGLYRLAAPWAHAPWPRMVTLRAVDPPTTLARGATFEATAVNESGPLPGDVRIEYRFASDQEGSNRRETAPAQLVGDQAVATRERVQRAFAYRFVGGDDDTMAWIDLEVIDPPVAERYTVYAKPPAYSGLPTLMESSGPLRVLAGSEINLRGASDKPLAASTVVLPGGTEVKLRLDDEKKQFVSFPLGWRAEVVEDAAAKPTYEVRLEGDSGVKGIVGPHRYEVVADAPPEAKWRATEEDDVVTARAIVAIAGVATDNLALARVDLEWTAPPAEEGEEPAPQRELIGEGEATPPARASLDDGDEAPIDYDWDLEALGVEPGNELVVSLVATDYAGQEGRTKSPRRLLVVTDDEYQSRLAERQSRLLGQVQQAIATQRDATTATGDLAADTQQAGAVDRAQLDRLTSIEFQQREAAAAVDDPSSGAAAAAKRLLEDLQRSRLEAPELAQQLASAAETLEQVGEGAMPAARGELASARRVGQRANEPNADKQQAAGEFQERLGDAQTQQAEAMERLEQVADLLTSWADYQRFAGEAAALEKMQRGLADEAQKQAAAMASKLMPDPTQAERDKLLTSQAEVARRFDKLRAAMQKLLASQPEGAEPTTASESVSDALAESDDADVAGKLREASSDLARSRTGAASQAQRGAADGLQAMVEALRQRTTTDPEELAKRLEQEKERLAEVQREVEELKQRPDTRQTAQARQRAASRAARASRRLERLTASQAAASTSQGAQQTSGEEQQGSQQEQLAQAEESFEQAQREIDQAIREMQNRQTQRLLDQLKARIDGYIERQEGVLDTTIGLEHAADRQRLDAEAPELAASERDLADELSRFAEELGKRAVFELALGGAADQTTEAASRLEESRVDSSTQRLESMALRRLQHIKEVLEQTPPEPQEDQPQQEGGGGGQGGQPPPPSPIDVAELKMLRLMQLEVLSETDAYEADTATARRSGEPLPPDWGDQGQELADRQRRLAELALELSERDNDPEAEPPPE</sequence>
<feature type="transmembrane region" description="Helical" evidence="2">
    <location>
        <begin position="55"/>
        <end position="76"/>
    </location>
</feature>
<keyword evidence="2" id="KW-0472">Membrane</keyword>
<keyword evidence="2" id="KW-1133">Transmembrane helix</keyword>
<organism evidence="3 4">
    <name type="scientific">Botrimarina mediterranea</name>
    <dbReference type="NCBI Taxonomy" id="2528022"/>
    <lineage>
        <taxon>Bacteria</taxon>
        <taxon>Pseudomonadati</taxon>
        <taxon>Planctomycetota</taxon>
        <taxon>Planctomycetia</taxon>
        <taxon>Pirellulales</taxon>
        <taxon>Lacipirellulaceae</taxon>
        <taxon>Botrimarina</taxon>
    </lineage>
</organism>
<feature type="region of interest" description="Disordered" evidence="1">
    <location>
        <begin position="1093"/>
        <end position="1128"/>
    </location>
</feature>
<feature type="region of interest" description="Disordered" evidence="1">
    <location>
        <begin position="889"/>
        <end position="963"/>
    </location>
</feature>
<evidence type="ECO:0000256" key="1">
    <source>
        <dbReference type="SAM" id="MobiDB-lite"/>
    </source>
</evidence>
<gene>
    <name evidence="3" type="ORF">Spa11_30560</name>
</gene>
<feature type="region of interest" description="Disordered" evidence="1">
    <location>
        <begin position="1144"/>
        <end position="1198"/>
    </location>
</feature>
<evidence type="ECO:0000256" key="2">
    <source>
        <dbReference type="SAM" id="Phobius"/>
    </source>
</evidence>
<dbReference type="KEGG" id="bmei:Spa11_30560"/>
<feature type="compositionally biased region" description="Low complexity" evidence="1">
    <location>
        <begin position="901"/>
        <end position="915"/>
    </location>
</feature>
<feature type="transmembrane region" description="Helical" evidence="2">
    <location>
        <begin position="184"/>
        <end position="208"/>
    </location>
</feature>
<proteinExistence type="predicted"/>